<accession>A0A6J3KA64</accession>
<protein>
    <submittedName>
        <fullName evidence="4">Filaggrin-like</fullName>
    </submittedName>
</protein>
<gene>
    <name evidence="4" type="primary">LOC117233321</name>
</gene>
<evidence type="ECO:0000256" key="1">
    <source>
        <dbReference type="SAM" id="MobiDB-lite"/>
    </source>
</evidence>
<feature type="compositionally biased region" description="Basic and acidic residues" evidence="1">
    <location>
        <begin position="197"/>
        <end position="251"/>
    </location>
</feature>
<feature type="compositionally biased region" description="Basic and acidic residues" evidence="1">
    <location>
        <begin position="317"/>
        <end position="331"/>
    </location>
</feature>
<feature type="chain" id="PRO_5026908330" evidence="2">
    <location>
        <begin position="19"/>
        <end position="423"/>
    </location>
</feature>
<proteinExistence type="predicted"/>
<feature type="signal peptide" evidence="2">
    <location>
        <begin position="1"/>
        <end position="18"/>
    </location>
</feature>
<evidence type="ECO:0000313" key="3">
    <source>
        <dbReference type="Proteomes" id="UP000504631"/>
    </source>
</evidence>
<dbReference type="KEGG" id="bvk:117233321"/>
<sequence length="423" mass="47854">MLSRALVCVFLLTCQSDAAPTANERMTLTKMMAEDLDGTASGYVYNQQQGIPVYYVQYSNHGSGRYYHAPDVVQYVATPVAHSVPETTLLHPYVSAEDVVRSNHQGTVNYGNEQSLDHSVASTKPLLRVPYYVDGKVVENEGNDKEETQEKSGDEDHSNEESMEDDSDEEGGEEETDHWDDIDGEIHDGYHGGSVKTFDHGDGYDHEAIGGSKGDEGFLEEGKGEKHANEEYSKKVMKGEKGYKKEKEFSKAESGSDDSGHEEGYHKNEGKYKKGHVVEDEKHGSRKEAEKGKEGSSYGHSSYHKKGQKTNGFHNVYHKDEYKKETDFYDDDYKKGDFEEYEEFDKGYKTGEGDFKKGEHHSSGRDYQDHGEKGSYDKGHYDNQNEGQQVEEGEKSHYSNHEDYNVEEDSKSDRIHEFHKGDD</sequence>
<feature type="region of interest" description="Disordered" evidence="1">
    <location>
        <begin position="344"/>
        <end position="423"/>
    </location>
</feature>
<dbReference type="GeneID" id="117233321"/>
<dbReference type="InterPro" id="IPR031959">
    <property type="entry name" value="DUF4779"/>
</dbReference>
<keyword evidence="3" id="KW-1185">Reference proteome</keyword>
<feature type="region of interest" description="Disordered" evidence="1">
    <location>
        <begin position="134"/>
        <end position="331"/>
    </location>
</feature>
<feature type="compositionally biased region" description="Basic and acidic residues" evidence="1">
    <location>
        <begin position="136"/>
        <end position="160"/>
    </location>
</feature>
<dbReference type="Proteomes" id="UP000504631">
    <property type="component" value="Unplaced"/>
</dbReference>
<feature type="compositionally biased region" description="Basic and acidic residues" evidence="1">
    <location>
        <begin position="392"/>
        <end position="423"/>
    </location>
</feature>
<feature type="compositionally biased region" description="Basic and acidic residues" evidence="1">
    <location>
        <begin position="344"/>
        <end position="383"/>
    </location>
</feature>
<reference evidence="4" key="1">
    <citation type="submission" date="2025-08" db="UniProtKB">
        <authorList>
            <consortium name="RefSeq"/>
        </authorList>
    </citation>
    <scope>IDENTIFICATION</scope>
    <source>
        <tissue evidence="4">Muscle</tissue>
    </source>
</reference>
<name>A0A6J3KA64_9HYME</name>
<evidence type="ECO:0000313" key="4">
    <source>
        <dbReference type="RefSeq" id="XP_033349396.1"/>
    </source>
</evidence>
<keyword evidence="2" id="KW-0732">Signal</keyword>
<feature type="compositionally biased region" description="Basic and acidic residues" evidence="1">
    <location>
        <begin position="258"/>
        <end position="294"/>
    </location>
</feature>
<dbReference type="RefSeq" id="XP_033349396.1">
    <property type="nucleotide sequence ID" value="XM_033493505.1"/>
</dbReference>
<feature type="compositionally biased region" description="Acidic residues" evidence="1">
    <location>
        <begin position="161"/>
        <end position="178"/>
    </location>
</feature>
<evidence type="ECO:0000256" key="2">
    <source>
        <dbReference type="SAM" id="SignalP"/>
    </source>
</evidence>
<organism evidence="3 4">
    <name type="scientific">Bombus vosnesenskii</name>
    <dbReference type="NCBI Taxonomy" id="207650"/>
    <lineage>
        <taxon>Eukaryota</taxon>
        <taxon>Metazoa</taxon>
        <taxon>Ecdysozoa</taxon>
        <taxon>Arthropoda</taxon>
        <taxon>Hexapoda</taxon>
        <taxon>Insecta</taxon>
        <taxon>Pterygota</taxon>
        <taxon>Neoptera</taxon>
        <taxon>Endopterygota</taxon>
        <taxon>Hymenoptera</taxon>
        <taxon>Apocrita</taxon>
        <taxon>Aculeata</taxon>
        <taxon>Apoidea</taxon>
        <taxon>Anthophila</taxon>
        <taxon>Apidae</taxon>
        <taxon>Bombus</taxon>
        <taxon>Pyrobombus</taxon>
    </lineage>
</organism>
<dbReference type="AlphaFoldDB" id="A0A6J3KA64"/>
<dbReference type="Pfam" id="PF16009">
    <property type="entry name" value="DUF4779"/>
    <property type="match status" value="1"/>
</dbReference>
<feature type="compositionally biased region" description="Basic and acidic residues" evidence="1">
    <location>
        <begin position="179"/>
        <end position="190"/>
    </location>
</feature>